<reference evidence="12" key="1">
    <citation type="submission" date="2014-12" db="EMBL/GenBank/DDBJ databases">
        <authorList>
            <person name="Huang H.-H."/>
            <person name="Chen S.-C."/>
            <person name="Lai M.-C."/>
        </authorList>
    </citation>
    <scope>NUCLEOTIDE SEQUENCE</scope>
    <source>
        <strain evidence="12">K1F9705b</strain>
    </source>
</reference>
<dbReference type="InterPro" id="IPR038770">
    <property type="entry name" value="Na+/solute_symporter_sf"/>
</dbReference>
<keyword evidence="4 10" id="KW-0812">Transmembrane</keyword>
<dbReference type="Pfam" id="PF00999">
    <property type="entry name" value="Na_H_Exchanger"/>
    <property type="match status" value="1"/>
</dbReference>
<accession>A0A8J7W698</accession>
<evidence type="ECO:0000256" key="8">
    <source>
        <dbReference type="ARBA" id="ARBA00023136"/>
    </source>
</evidence>
<keyword evidence="8 10" id="KW-0472">Membrane</keyword>
<protein>
    <recommendedName>
        <fullName evidence="11">Cation/H+ exchanger transmembrane domain-containing protein</fullName>
    </recommendedName>
</protein>
<feature type="domain" description="Cation/H+ exchanger transmembrane" evidence="11">
    <location>
        <begin position="2"/>
        <end position="281"/>
    </location>
</feature>
<evidence type="ECO:0000256" key="10">
    <source>
        <dbReference type="SAM" id="Phobius"/>
    </source>
</evidence>
<comment type="subcellular location">
    <subcellularLocation>
        <location evidence="1">Membrane</location>
        <topology evidence="1">Multi-pass membrane protein</topology>
    </subcellularLocation>
</comment>
<dbReference type="GO" id="GO:1902600">
    <property type="term" value="P:proton transmembrane transport"/>
    <property type="evidence" value="ECO:0007669"/>
    <property type="project" value="InterPro"/>
</dbReference>
<dbReference type="EMBL" id="JWHL01000008">
    <property type="protein sequence ID" value="MBR1369106.1"/>
    <property type="molecule type" value="Genomic_DNA"/>
</dbReference>
<dbReference type="PANTHER" id="PTHR43562:SF3">
    <property type="entry name" value="SODIUM ION_PROTON EXCHANGER (EUROFUNG)"/>
    <property type="match status" value="1"/>
</dbReference>
<evidence type="ECO:0000256" key="7">
    <source>
        <dbReference type="ARBA" id="ARBA00023065"/>
    </source>
</evidence>
<keyword evidence="5 10" id="KW-1133">Transmembrane helix</keyword>
<comment type="caution">
    <text evidence="12">The sequence shown here is derived from an EMBL/GenBank/DDBJ whole genome shotgun (WGS) entry which is preliminary data.</text>
</comment>
<sequence length="293" mass="30343">MIPLLLGSALGLFFGMDSLTAIFLGVVLSITSIGISIRTLVDEHALSTPVGSIIITTAVIDDIIGILLLAFLMAIAFGDGIVTVLGVAAAGIIFIILMVTVAPSLLGSFYGRIRRGASHETAFSAVICLALGGAALTSLLGLHLAIGAFFVGLALSDRIRPDRTIEGSLSDLAGGFLITIFFASIGLSLLISVSTFIDPLLLPLIVVAFISKILGGYLGSRRFLPDSLSALLVGIGITPRGEMALVVATVALAGGFITDSLYATVTMMVVITVLISPVFLRWGFKAHRQAGDA</sequence>
<feature type="transmembrane region" description="Helical" evidence="10">
    <location>
        <begin position="172"/>
        <end position="194"/>
    </location>
</feature>
<feature type="transmembrane region" description="Helical" evidence="10">
    <location>
        <begin position="53"/>
        <end position="77"/>
    </location>
</feature>
<evidence type="ECO:0000256" key="5">
    <source>
        <dbReference type="ARBA" id="ARBA00022989"/>
    </source>
</evidence>
<dbReference type="PANTHER" id="PTHR43562">
    <property type="entry name" value="NAPA-TYPE SODIUM/HYDROGEN ANTIPORTER"/>
    <property type="match status" value="1"/>
</dbReference>
<feature type="transmembrane region" description="Helical" evidence="10">
    <location>
        <begin position="200"/>
        <end position="218"/>
    </location>
</feature>
<evidence type="ECO:0000256" key="4">
    <source>
        <dbReference type="ARBA" id="ARBA00022692"/>
    </source>
</evidence>
<keyword evidence="7" id="KW-0406">Ion transport</keyword>
<dbReference type="Gene3D" id="1.20.1530.20">
    <property type="match status" value="1"/>
</dbReference>
<keyword evidence="9" id="KW-0739">Sodium transport</keyword>
<dbReference type="AlphaFoldDB" id="A0A8J7W698"/>
<evidence type="ECO:0000256" key="9">
    <source>
        <dbReference type="ARBA" id="ARBA00023201"/>
    </source>
</evidence>
<gene>
    <name evidence="12" type="ORF">RJ53_06195</name>
</gene>
<dbReference type="GO" id="GO:0016020">
    <property type="term" value="C:membrane"/>
    <property type="evidence" value="ECO:0007669"/>
    <property type="project" value="UniProtKB-SubCell"/>
</dbReference>
<keyword evidence="2" id="KW-0813">Transport</keyword>
<keyword evidence="13" id="KW-1185">Reference proteome</keyword>
<evidence type="ECO:0000256" key="2">
    <source>
        <dbReference type="ARBA" id="ARBA00022448"/>
    </source>
</evidence>
<feature type="transmembrane region" description="Helical" evidence="10">
    <location>
        <begin position="84"/>
        <end position="110"/>
    </location>
</feature>
<feature type="transmembrane region" description="Helical" evidence="10">
    <location>
        <begin position="260"/>
        <end position="280"/>
    </location>
</feature>
<proteinExistence type="predicted"/>
<evidence type="ECO:0000256" key="6">
    <source>
        <dbReference type="ARBA" id="ARBA00023053"/>
    </source>
</evidence>
<evidence type="ECO:0000313" key="13">
    <source>
        <dbReference type="Proteomes" id="UP000730161"/>
    </source>
</evidence>
<keyword evidence="6" id="KW-0915">Sodium</keyword>
<evidence type="ECO:0000256" key="1">
    <source>
        <dbReference type="ARBA" id="ARBA00004141"/>
    </source>
</evidence>
<name>A0A8J7W698_9EURY</name>
<dbReference type="GO" id="GO:0015297">
    <property type="term" value="F:antiporter activity"/>
    <property type="evidence" value="ECO:0007669"/>
    <property type="project" value="UniProtKB-KW"/>
</dbReference>
<dbReference type="Proteomes" id="UP000730161">
    <property type="component" value="Unassembled WGS sequence"/>
</dbReference>
<evidence type="ECO:0000313" key="12">
    <source>
        <dbReference type="EMBL" id="MBR1369106.1"/>
    </source>
</evidence>
<dbReference type="InterPro" id="IPR006153">
    <property type="entry name" value="Cation/H_exchanger_TM"/>
</dbReference>
<organism evidence="12 13">
    <name type="scientific">Methanocalculus chunghsingensis</name>
    <dbReference type="NCBI Taxonomy" id="156457"/>
    <lineage>
        <taxon>Archaea</taxon>
        <taxon>Methanobacteriati</taxon>
        <taxon>Methanobacteriota</taxon>
        <taxon>Stenosarchaea group</taxon>
        <taxon>Methanomicrobia</taxon>
        <taxon>Methanomicrobiales</taxon>
        <taxon>Methanocalculaceae</taxon>
        <taxon>Methanocalculus</taxon>
    </lineage>
</organism>
<dbReference type="GO" id="GO:0006814">
    <property type="term" value="P:sodium ion transport"/>
    <property type="evidence" value="ECO:0007669"/>
    <property type="project" value="UniProtKB-KW"/>
</dbReference>
<feature type="transmembrane region" description="Helical" evidence="10">
    <location>
        <begin position="122"/>
        <end position="151"/>
    </location>
</feature>
<evidence type="ECO:0000259" key="11">
    <source>
        <dbReference type="Pfam" id="PF00999"/>
    </source>
</evidence>
<evidence type="ECO:0000256" key="3">
    <source>
        <dbReference type="ARBA" id="ARBA00022449"/>
    </source>
</evidence>
<keyword evidence="3" id="KW-0050">Antiport</keyword>